<evidence type="ECO:0000256" key="1">
    <source>
        <dbReference type="SAM" id="MobiDB-lite"/>
    </source>
</evidence>
<reference evidence="4" key="1">
    <citation type="submission" date="2020-08" db="EMBL/GenBank/DDBJ databases">
        <title>Genome public.</title>
        <authorList>
            <person name="Liu C."/>
            <person name="Sun Q."/>
        </authorList>
    </citation>
    <scope>NUCLEOTIDE SEQUENCE</scope>
    <source>
        <strain evidence="4">NSJ-40</strain>
    </source>
</reference>
<evidence type="ECO:0000259" key="3">
    <source>
        <dbReference type="Pfam" id="PF05257"/>
    </source>
</evidence>
<dbReference type="AlphaFoldDB" id="A0A926DB46"/>
<gene>
    <name evidence="4" type="ORF">IAG03_13605</name>
</gene>
<sequence length="605" mass="66203">MALGRIKTRESVKDIKILDKAAVASERMKTALVRSKDQAENLMDDGQISPSEYAEDKIRYAAEDVTDQVWHEVSGQTKKAIEKGKEAHREHRNEKRIHKNEERVRRYEEELRRGAPSRTPREEAARQAARQNTEATRTSIRSRRNQTIKSAERTERTIKQSARSAGKQTVKAGAKGTVKSTERAVKTAEKTAKAAIKTAEATAKATQKAAAAAAKAAQKAAEIARQTAIAAYKAAVAAAKAVAAAIKAIAAAMKALVAAIAAGGWVAVVVVVVICLVALIACSCFGIFFSSEDTGSEKTMRQVIQEINLDYQNELDAIEASVEYDALEMSGSRAVWPEVLSIYAVKTTSDPDNSQEVATITPEKEQLLKGLFWEMNEITHRTETKTETVIVETDDGNGNILEEEVQETITTLYITVSHKTADEMAAQYGFNEDQKQQLAELLAQDSGMWAAVLYGIYGVDDQIVAVALSQVGNVGGEPYWSWYGFGSRVEWCACFVSWCANECGYIDTGVIPKFAGCVNGVQWFRERGQWADNAVEPSPGMIIFFDWDNKGNSGPQDAQSDHVGIVQKVENGVVYTIEGNSGDSCRVNQYPVGHYEILGYGVVAY</sequence>
<keyword evidence="5" id="KW-1185">Reference proteome</keyword>
<proteinExistence type="predicted"/>
<feature type="compositionally biased region" description="Low complexity" evidence="1">
    <location>
        <begin position="126"/>
        <end position="138"/>
    </location>
</feature>
<keyword evidence="2" id="KW-1133">Transmembrane helix</keyword>
<accession>A0A926DB46</accession>
<comment type="caution">
    <text evidence="4">The sequence shown here is derived from an EMBL/GenBank/DDBJ whole genome shotgun (WGS) entry which is preliminary data.</text>
</comment>
<feature type="region of interest" description="Disordered" evidence="1">
    <location>
        <begin position="74"/>
        <end position="182"/>
    </location>
</feature>
<dbReference type="EMBL" id="JACRSN010000033">
    <property type="protein sequence ID" value="MBC8534991.1"/>
    <property type="molecule type" value="Genomic_DNA"/>
</dbReference>
<keyword evidence="2" id="KW-0472">Membrane</keyword>
<protein>
    <submittedName>
        <fullName evidence="4">CHAP domain-containing protein</fullName>
    </submittedName>
</protein>
<feature type="compositionally biased region" description="Basic and acidic residues" evidence="1">
    <location>
        <begin position="79"/>
        <end position="125"/>
    </location>
</feature>
<feature type="domain" description="Peptidase C51" evidence="3">
    <location>
        <begin position="487"/>
        <end position="580"/>
    </location>
</feature>
<feature type="transmembrane region" description="Helical" evidence="2">
    <location>
        <begin position="256"/>
        <end position="289"/>
    </location>
</feature>
<dbReference type="Pfam" id="PF05257">
    <property type="entry name" value="CHAP"/>
    <property type="match status" value="1"/>
</dbReference>
<name>A0A926DB46_9FIRM</name>
<keyword evidence="2" id="KW-0812">Transmembrane</keyword>
<dbReference type="InterPro" id="IPR007921">
    <property type="entry name" value="CHAP_dom"/>
</dbReference>
<evidence type="ECO:0000256" key="2">
    <source>
        <dbReference type="SAM" id="Phobius"/>
    </source>
</evidence>
<evidence type="ECO:0000313" key="5">
    <source>
        <dbReference type="Proteomes" id="UP000651482"/>
    </source>
</evidence>
<dbReference type="Proteomes" id="UP000651482">
    <property type="component" value="Unassembled WGS sequence"/>
</dbReference>
<evidence type="ECO:0000313" key="4">
    <source>
        <dbReference type="EMBL" id="MBC8534991.1"/>
    </source>
</evidence>
<organism evidence="4 5">
    <name type="scientific">Yeguia hominis</name>
    <dbReference type="NCBI Taxonomy" id="2763662"/>
    <lineage>
        <taxon>Bacteria</taxon>
        <taxon>Bacillati</taxon>
        <taxon>Bacillota</taxon>
        <taxon>Clostridia</taxon>
        <taxon>Eubacteriales</taxon>
        <taxon>Yeguiaceae</taxon>
        <taxon>Yeguia</taxon>
    </lineage>
</organism>